<evidence type="ECO:0000256" key="3">
    <source>
        <dbReference type="ARBA" id="ARBA00022729"/>
    </source>
</evidence>
<comment type="similarity">
    <text evidence="2 7">Belongs to the FKBP-type PPIase family.</text>
</comment>
<dbReference type="InterPro" id="IPR001179">
    <property type="entry name" value="PPIase_FKBP_dom"/>
</dbReference>
<reference evidence="11" key="1">
    <citation type="submission" date="2016-10" db="EMBL/GenBank/DDBJ databases">
        <authorList>
            <person name="Varghese N."/>
            <person name="Submissions S."/>
        </authorList>
    </citation>
    <scope>NUCLEOTIDE SEQUENCE [LARGE SCALE GENOMIC DNA]</scope>
    <source>
        <strain evidence="11">DSM 17453</strain>
    </source>
</reference>
<keyword evidence="5 6" id="KW-0413">Isomerase</keyword>
<evidence type="ECO:0000256" key="2">
    <source>
        <dbReference type="ARBA" id="ARBA00006577"/>
    </source>
</evidence>
<evidence type="ECO:0000313" key="10">
    <source>
        <dbReference type="EMBL" id="SEM53014.1"/>
    </source>
</evidence>
<dbReference type="GO" id="GO:0003755">
    <property type="term" value="F:peptidyl-prolyl cis-trans isomerase activity"/>
    <property type="evidence" value="ECO:0007669"/>
    <property type="project" value="UniProtKB-UniRule"/>
</dbReference>
<feature type="domain" description="PPIase FKBP-type" evidence="9">
    <location>
        <begin position="140"/>
        <end position="227"/>
    </location>
</feature>
<sequence>MKKTFVTLLILGGISSVYAQKSYTEDQKASYYIGLDIAQNMKRQGFAVDPDLLAQAMKDEFGDKPKLFPKEEMGNFMQGFMQKQNEKRMAIEKAKAEENKKKGNDFLAKNKLNKNIKTTASGLQYEVLKEGDGKAKPTATSTVTVIYAGKLMDGTVFDSTEKNGGKPAELSLSGVIKGWTEGIQLMSKGAKYRFYLPADLAYGDNGAGNIIPPGSTLIFDVELVDFK</sequence>
<dbReference type="Proteomes" id="UP000199450">
    <property type="component" value="Unassembled WGS sequence"/>
</dbReference>
<dbReference type="InterPro" id="IPR046357">
    <property type="entry name" value="PPIase_dom_sf"/>
</dbReference>
<dbReference type="InterPro" id="IPR000774">
    <property type="entry name" value="PPIase_FKBP_N"/>
</dbReference>
<dbReference type="AlphaFoldDB" id="A0A1H7Z4U6"/>
<gene>
    <name evidence="10" type="ORF">SAMN05421856_10427</name>
</gene>
<evidence type="ECO:0000256" key="6">
    <source>
        <dbReference type="PROSITE-ProRule" id="PRU00277"/>
    </source>
</evidence>
<comment type="catalytic activity">
    <reaction evidence="1 6 7">
        <text>[protein]-peptidylproline (omega=180) = [protein]-peptidylproline (omega=0)</text>
        <dbReference type="Rhea" id="RHEA:16237"/>
        <dbReference type="Rhea" id="RHEA-COMP:10747"/>
        <dbReference type="Rhea" id="RHEA-COMP:10748"/>
        <dbReference type="ChEBI" id="CHEBI:83833"/>
        <dbReference type="ChEBI" id="CHEBI:83834"/>
        <dbReference type="EC" id="5.2.1.8"/>
    </reaction>
</comment>
<dbReference type="PANTHER" id="PTHR43811">
    <property type="entry name" value="FKBP-TYPE PEPTIDYL-PROLYL CIS-TRANS ISOMERASE FKPA"/>
    <property type="match status" value="1"/>
</dbReference>
<keyword evidence="11" id="KW-1185">Reference proteome</keyword>
<evidence type="ECO:0000256" key="4">
    <source>
        <dbReference type="ARBA" id="ARBA00023110"/>
    </source>
</evidence>
<dbReference type="PANTHER" id="PTHR43811:SF57">
    <property type="entry name" value="FKBP-TYPE PEPTIDYL-PROLYL CIS-TRANS ISOMERASE FKPA-RELATED"/>
    <property type="match status" value="1"/>
</dbReference>
<feature type="chain" id="PRO_5011668820" description="Peptidyl-prolyl cis-trans isomerase" evidence="8">
    <location>
        <begin position="20"/>
        <end position="227"/>
    </location>
</feature>
<dbReference type="Pfam" id="PF00254">
    <property type="entry name" value="FKBP_C"/>
    <property type="match status" value="1"/>
</dbReference>
<dbReference type="FunFam" id="3.10.50.40:FF:000006">
    <property type="entry name" value="Peptidyl-prolyl cis-trans isomerase"/>
    <property type="match status" value="1"/>
</dbReference>
<dbReference type="PROSITE" id="PS50059">
    <property type="entry name" value="FKBP_PPIASE"/>
    <property type="match status" value="1"/>
</dbReference>
<evidence type="ECO:0000313" key="11">
    <source>
        <dbReference type="Proteomes" id="UP000199450"/>
    </source>
</evidence>
<proteinExistence type="inferred from homology"/>
<name>A0A1H7Z4U6_9FLAO</name>
<protein>
    <recommendedName>
        <fullName evidence="7">Peptidyl-prolyl cis-trans isomerase</fullName>
        <ecNumber evidence="7">5.2.1.8</ecNumber>
    </recommendedName>
</protein>
<accession>A0A1H7Z4U6</accession>
<keyword evidence="4 6" id="KW-0697">Rotamase</keyword>
<dbReference type="Gene3D" id="1.10.287.460">
    <property type="entry name" value="Peptidyl-prolyl cis-trans isomerase, FKBP-type, N-terminal domain"/>
    <property type="match status" value="1"/>
</dbReference>
<evidence type="ECO:0000256" key="7">
    <source>
        <dbReference type="RuleBase" id="RU003915"/>
    </source>
</evidence>
<dbReference type="PRINTS" id="PR01730">
    <property type="entry name" value="INFPOTNTIATR"/>
</dbReference>
<evidence type="ECO:0000259" key="9">
    <source>
        <dbReference type="PROSITE" id="PS50059"/>
    </source>
</evidence>
<keyword evidence="3 8" id="KW-0732">Signal</keyword>
<dbReference type="Pfam" id="PF01346">
    <property type="entry name" value="FKBP_N"/>
    <property type="match status" value="1"/>
</dbReference>
<dbReference type="InterPro" id="IPR036944">
    <property type="entry name" value="PPIase_FKBP_N_sf"/>
</dbReference>
<dbReference type="STRING" id="295069.SAMN05421856_10427"/>
<dbReference type="GO" id="GO:0006457">
    <property type="term" value="P:protein folding"/>
    <property type="evidence" value="ECO:0007669"/>
    <property type="project" value="InterPro"/>
</dbReference>
<evidence type="ECO:0000256" key="5">
    <source>
        <dbReference type="ARBA" id="ARBA00023235"/>
    </source>
</evidence>
<dbReference type="InterPro" id="IPR008104">
    <property type="entry name" value="INFPOTNTIATR"/>
</dbReference>
<evidence type="ECO:0000256" key="1">
    <source>
        <dbReference type="ARBA" id="ARBA00000971"/>
    </source>
</evidence>
<organism evidence="10 11">
    <name type="scientific">Chryseobacterium taichungense</name>
    <dbReference type="NCBI Taxonomy" id="295069"/>
    <lineage>
        <taxon>Bacteria</taxon>
        <taxon>Pseudomonadati</taxon>
        <taxon>Bacteroidota</taxon>
        <taxon>Flavobacteriia</taxon>
        <taxon>Flavobacteriales</taxon>
        <taxon>Weeksellaceae</taxon>
        <taxon>Chryseobacterium group</taxon>
        <taxon>Chryseobacterium</taxon>
    </lineage>
</organism>
<evidence type="ECO:0000256" key="8">
    <source>
        <dbReference type="SAM" id="SignalP"/>
    </source>
</evidence>
<dbReference type="EC" id="5.2.1.8" evidence="7"/>
<dbReference type="GO" id="GO:0016020">
    <property type="term" value="C:membrane"/>
    <property type="evidence" value="ECO:0007669"/>
    <property type="project" value="InterPro"/>
</dbReference>
<dbReference type="Gene3D" id="3.10.50.40">
    <property type="match status" value="1"/>
</dbReference>
<dbReference type="OrthoDB" id="9814548at2"/>
<dbReference type="SUPFAM" id="SSF54534">
    <property type="entry name" value="FKBP-like"/>
    <property type="match status" value="1"/>
</dbReference>
<feature type="signal peptide" evidence="8">
    <location>
        <begin position="1"/>
        <end position="19"/>
    </location>
</feature>
<dbReference type="EMBL" id="FOBV01000004">
    <property type="protein sequence ID" value="SEM53014.1"/>
    <property type="molecule type" value="Genomic_DNA"/>
</dbReference>
<dbReference type="RefSeq" id="WP_089999740.1">
    <property type="nucleotide sequence ID" value="NZ_FOBV01000004.1"/>
</dbReference>